<name>A0A451AYK6_9GAMM</name>
<accession>A0A451AYK6</accession>
<gene>
    <name evidence="1" type="ORF">BECKUNK1418G_GA0071005_104726</name>
    <name evidence="2" type="ORF">BECKUNK1418H_GA0071006_105126</name>
</gene>
<evidence type="ECO:0008006" key="3">
    <source>
        <dbReference type="Google" id="ProtNLM"/>
    </source>
</evidence>
<sequence length="73" mass="8130">MQYTDVLIHVNELLDNHQKDSLESELRNVEGVVALRFNKPHLLLISYDPEKTDASRLLGVVKSGGCEAQLVGL</sequence>
<dbReference type="SUPFAM" id="SSF55008">
    <property type="entry name" value="HMA, heavy metal-associated domain"/>
    <property type="match status" value="1"/>
</dbReference>
<organism evidence="2">
    <name type="scientific">Candidatus Kentrum sp. UNK</name>
    <dbReference type="NCBI Taxonomy" id="2126344"/>
    <lineage>
        <taxon>Bacteria</taxon>
        <taxon>Pseudomonadati</taxon>
        <taxon>Pseudomonadota</taxon>
        <taxon>Gammaproteobacteria</taxon>
        <taxon>Candidatus Kentrum</taxon>
    </lineage>
</organism>
<reference evidence="2" key="1">
    <citation type="submission" date="2019-02" db="EMBL/GenBank/DDBJ databases">
        <authorList>
            <person name="Gruber-Vodicka R. H."/>
            <person name="Seah K. B. B."/>
        </authorList>
    </citation>
    <scope>NUCLEOTIDE SEQUENCE</scope>
    <source>
        <strain evidence="2">BECK_BY19</strain>
        <strain evidence="1">BECK_BY8</strain>
    </source>
</reference>
<evidence type="ECO:0000313" key="2">
    <source>
        <dbReference type="EMBL" id="VFK71126.1"/>
    </source>
</evidence>
<proteinExistence type="predicted"/>
<dbReference type="EMBL" id="CAADGD010000051">
    <property type="protein sequence ID" value="VFK71126.1"/>
    <property type="molecule type" value="Genomic_DNA"/>
</dbReference>
<dbReference type="InterPro" id="IPR036163">
    <property type="entry name" value="HMA_dom_sf"/>
</dbReference>
<evidence type="ECO:0000313" key="1">
    <source>
        <dbReference type="EMBL" id="VFK64529.1"/>
    </source>
</evidence>
<dbReference type="Gene3D" id="3.30.70.100">
    <property type="match status" value="1"/>
</dbReference>
<protein>
    <recommendedName>
        <fullName evidence="3">Heavy-metal-associated domain-containing protein</fullName>
    </recommendedName>
</protein>
<dbReference type="AlphaFoldDB" id="A0A451AYK6"/>
<dbReference type="GO" id="GO:0046872">
    <property type="term" value="F:metal ion binding"/>
    <property type="evidence" value="ECO:0007669"/>
    <property type="project" value="InterPro"/>
</dbReference>
<dbReference type="EMBL" id="CAADFZ010000047">
    <property type="protein sequence ID" value="VFK64529.1"/>
    <property type="molecule type" value="Genomic_DNA"/>
</dbReference>